<proteinExistence type="predicted"/>
<dbReference type="GO" id="GO:1990904">
    <property type="term" value="C:ribonucleoprotein complex"/>
    <property type="evidence" value="ECO:0007669"/>
    <property type="project" value="UniProtKB-KW"/>
</dbReference>
<keyword evidence="1" id="KW-0694">RNA-binding</keyword>
<feature type="domain" description="Sm" evidence="3">
    <location>
        <begin position="9"/>
        <end position="89"/>
    </location>
</feature>
<dbReference type="GO" id="GO:0003729">
    <property type="term" value="F:mRNA binding"/>
    <property type="evidence" value="ECO:0007669"/>
    <property type="project" value="TreeGrafter"/>
</dbReference>
<name>A0A5K3FR49_MESCO</name>
<dbReference type="PANTHER" id="PTHR15588">
    <property type="entry name" value="LSM1"/>
    <property type="match status" value="1"/>
</dbReference>
<reference evidence="4" key="1">
    <citation type="submission" date="2019-11" db="UniProtKB">
        <authorList>
            <consortium name="WormBaseParasite"/>
        </authorList>
    </citation>
    <scope>IDENTIFICATION</scope>
</reference>
<protein>
    <submittedName>
        <fullName evidence="4">Sm domain-containing protein</fullName>
    </submittedName>
</protein>
<dbReference type="WBParaSite" id="MCU_009311-RA">
    <property type="protein sequence ID" value="MCU_009311-RA"/>
    <property type="gene ID" value="MCU_009311"/>
</dbReference>
<dbReference type="GO" id="GO:0000290">
    <property type="term" value="P:deadenylation-dependent decapping of nuclear-transcribed mRNA"/>
    <property type="evidence" value="ECO:0007669"/>
    <property type="project" value="TreeGrafter"/>
</dbReference>
<dbReference type="InterPro" id="IPR010920">
    <property type="entry name" value="LSM_dom_sf"/>
</dbReference>
<keyword evidence="2" id="KW-0687">Ribonucleoprotein</keyword>
<accession>A0A5K3FR49</accession>
<evidence type="ECO:0000259" key="3">
    <source>
        <dbReference type="SMART" id="SM00651"/>
    </source>
</evidence>
<organism evidence="4">
    <name type="scientific">Mesocestoides corti</name>
    <name type="common">Flatworm</name>
    <dbReference type="NCBI Taxonomy" id="53468"/>
    <lineage>
        <taxon>Eukaryota</taxon>
        <taxon>Metazoa</taxon>
        <taxon>Spiralia</taxon>
        <taxon>Lophotrochozoa</taxon>
        <taxon>Platyhelminthes</taxon>
        <taxon>Cestoda</taxon>
        <taxon>Eucestoda</taxon>
        <taxon>Cyclophyllidea</taxon>
        <taxon>Mesocestoididae</taxon>
        <taxon>Mesocestoides</taxon>
    </lineage>
</organism>
<dbReference type="Gene3D" id="2.30.30.100">
    <property type="match status" value="1"/>
</dbReference>
<evidence type="ECO:0000256" key="2">
    <source>
        <dbReference type="ARBA" id="ARBA00023274"/>
    </source>
</evidence>
<dbReference type="InterPro" id="IPR001163">
    <property type="entry name" value="Sm_dom_euk/arc"/>
</dbReference>
<dbReference type="InterPro" id="IPR044642">
    <property type="entry name" value="PTHR15588"/>
</dbReference>
<evidence type="ECO:0000313" key="4">
    <source>
        <dbReference type="WBParaSite" id="MCU_009311-RA"/>
    </source>
</evidence>
<sequence>MSSVAEACQSLSNFPGSAKQTLVKLRGHKCYIGFLRAVDQFGLCVFLHHFLGNIVLSEAIERVFVGTKYADINLGIVLVRGENISLIGEQKQDYNVPSTFEKVSEEEIFTLQAKLIAERKEAHKRRADLLASRGIAWLDHDFLDDV</sequence>
<dbReference type="SUPFAM" id="SSF50182">
    <property type="entry name" value="Sm-like ribonucleoproteins"/>
    <property type="match status" value="1"/>
</dbReference>
<dbReference type="GO" id="GO:0000932">
    <property type="term" value="C:P-body"/>
    <property type="evidence" value="ECO:0007669"/>
    <property type="project" value="TreeGrafter"/>
</dbReference>
<dbReference type="Pfam" id="PF01423">
    <property type="entry name" value="LSM"/>
    <property type="match status" value="1"/>
</dbReference>
<dbReference type="SMART" id="SM00651">
    <property type="entry name" value="Sm"/>
    <property type="match status" value="1"/>
</dbReference>
<evidence type="ECO:0000256" key="1">
    <source>
        <dbReference type="ARBA" id="ARBA00022884"/>
    </source>
</evidence>
<dbReference type="GO" id="GO:1990726">
    <property type="term" value="C:Lsm1-7-Pat1 complex"/>
    <property type="evidence" value="ECO:0007669"/>
    <property type="project" value="TreeGrafter"/>
</dbReference>
<dbReference type="PANTHER" id="PTHR15588:SF8">
    <property type="entry name" value="U6 SNRNA-ASSOCIATED SM-LIKE PROTEIN LSM1"/>
    <property type="match status" value="1"/>
</dbReference>
<dbReference type="AlphaFoldDB" id="A0A5K3FR49"/>